<keyword evidence="3" id="KW-1185">Reference proteome</keyword>
<keyword evidence="1" id="KW-1133">Transmembrane helix</keyword>
<gene>
    <name evidence="2" type="ORF">DFR42_10244</name>
</gene>
<evidence type="ECO:0000256" key="1">
    <source>
        <dbReference type="SAM" id="Phobius"/>
    </source>
</evidence>
<accession>A0A318J934</accession>
<keyword evidence="1" id="KW-0472">Membrane</keyword>
<dbReference type="Proteomes" id="UP000247792">
    <property type="component" value="Unassembled WGS sequence"/>
</dbReference>
<feature type="transmembrane region" description="Helical" evidence="1">
    <location>
        <begin position="12"/>
        <end position="33"/>
    </location>
</feature>
<proteinExistence type="predicted"/>
<organism evidence="2 3">
    <name type="scientific">Undibacterium pigrum</name>
    <dbReference type="NCBI Taxonomy" id="401470"/>
    <lineage>
        <taxon>Bacteria</taxon>
        <taxon>Pseudomonadati</taxon>
        <taxon>Pseudomonadota</taxon>
        <taxon>Betaproteobacteria</taxon>
        <taxon>Burkholderiales</taxon>
        <taxon>Oxalobacteraceae</taxon>
        <taxon>Undibacterium</taxon>
    </lineage>
</organism>
<evidence type="ECO:0000313" key="3">
    <source>
        <dbReference type="Proteomes" id="UP000247792"/>
    </source>
</evidence>
<dbReference type="AlphaFoldDB" id="A0A318J934"/>
<dbReference type="InterPro" id="IPR021279">
    <property type="entry name" value="DUF2721"/>
</dbReference>
<dbReference type="Pfam" id="PF11026">
    <property type="entry name" value="DUF2721"/>
    <property type="match status" value="1"/>
</dbReference>
<reference evidence="2 3" key="1">
    <citation type="submission" date="2018-05" db="EMBL/GenBank/DDBJ databases">
        <title>Genomic Encyclopedia of Type Strains, Phase IV (KMG-IV): sequencing the most valuable type-strain genomes for metagenomic binning, comparative biology and taxonomic classification.</title>
        <authorList>
            <person name="Goeker M."/>
        </authorList>
    </citation>
    <scope>NUCLEOTIDE SEQUENCE [LARGE SCALE GENOMIC DNA]</scope>
    <source>
        <strain evidence="2 3">DSM 19792</strain>
    </source>
</reference>
<dbReference type="EMBL" id="QJKB01000002">
    <property type="protein sequence ID" value="PXX44832.1"/>
    <property type="molecule type" value="Genomic_DNA"/>
</dbReference>
<protein>
    <submittedName>
        <fullName evidence="2">Uncharacterized protein DUF2721</fullName>
    </submittedName>
</protein>
<comment type="caution">
    <text evidence="2">The sequence shown here is derived from an EMBL/GenBank/DDBJ whole genome shotgun (WGS) entry which is preliminary data.</text>
</comment>
<name>A0A318J934_9BURK</name>
<sequence>MINLQLGDVSHIIQLAIAPVFLLTGVGTTLSVLTSRLARIIDRSRVAEELLHGENSPPVSPAGLEEELHELYERSHLINRAITLSTCCGLLICLVIAALFMGDATSVNLDKLIAALFVAGVFSLIGSFIYFMREIFVATKTLTRQRKLGKRKIIARE</sequence>
<feature type="transmembrane region" description="Helical" evidence="1">
    <location>
        <begin position="112"/>
        <end position="132"/>
    </location>
</feature>
<evidence type="ECO:0000313" key="2">
    <source>
        <dbReference type="EMBL" id="PXX44832.1"/>
    </source>
</evidence>
<feature type="transmembrane region" description="Helical" evidence="1">
    <location>
        <begin position="81"/>
        <end position="100"/>
    </location>
</feature>
<keyword evidence="1" id="KW-0812">Transmembrane</keyword>